<dbReference type="Proteomes" id="UP000077202">
    <property type="component" value="Unassembled WGS sequence"/>
</dbReference>
<feature type="region of interest" description="Disordered" evidence="1">
    <location>
        <begin position="39"/>
        <end position="63"/>
    </location>
</feature>
<evidence type="ECO:0000256" key="1">
    <source>
        <dbReference type="SAM" id="MobiDB-lite"/>
    </source>
</evidence>
<protein>
    <submittedName>
        <fullName evidence="2">Uncharacterized protein</fullName>
    </submittedName>
</protein>
<dbReference type="EMBL" id="LVLJ01002458">
    <property type="protein sequence ID" value="OAE24926.1"/>
    <property type="molecule type" value="Genomic_DNA"/>
</dbReference>
<evidence type="ECO:0000313" key="3">
    <source>
        <dbReference type="Proteomes" id="UP000077202"/>
    </source>
</evidence>
<sequence>METLMVASPSISKLDKALEAFRGKTGRYEPFYCGAHPHYTADEERIQPPTPPKERKGDLFSRSRIPVHTSVRRILSVSEDSRYTASVQD</sequence>
<evidence type="ECO:0000313" key="2">
    <source>
        <dbReference type="EMBL" id="OAE24926.1"/>
    </source>
</evidence>
<accession>A0A176VYH0</accession>
<organism evidence="2 3">
    <name type="scientific">Marchantia polymorpha subsp. ruderalis</name>
    <dbReference type="NCBI Taxonomy" id="1480154"/>
    <lineage>
        <taxon>Eukaryota</taxon>
        <taxon>Viridiplantae</taxon>
        <taxon>Streptophyta</taxon>
        <taxon>Embryophyta</taxon>
        <taxon>Marchantiophyta</taxon>
        <taxon>Marchantiopsida</taxon>
        <taxon>Marchantiidae</taxon>
        <taxon>Marchantiales</taxon>
        <taxon>Marchantiaceae</taxon>
        <taxon>Marchantia</taxon>
    </lineage>
</organism>
<dbReference type="AlphaFoldDB" id="A0A176VYH0"/>
<proteinExistence type="predicted"/>
<name>A0A176VYH0_MARPO</name>
<feature type="compositionally biased region" description="Basic and acidic residues" evidence="1">
    <location>
        <begin position="39"/>
        <end position="61"/>
    </location>
</feature>
<reference evidence="2" key="1">
    <citation type="submission" date="2016-03" db="EMBL/GenBank/DDBJ databases">
        <title>Mechanisms controlling the formation of the plant cell surface in tip-growing cells are functionally conserved among land plants.</title>
        <authorList>
            <person name="Honkanen S."/>
            <person name="Jones V.A."/>
            <person name="Morieri G."/>
            <person name="Champion C."/>
            <person name="Hetherington A.J."/>
            <person name="Kelly S."/>
            <person name="Saint-Marcoux D."/>
            <person name="Proust H."/>
            <person name="Prescott H."/>
            <person name="Dolan L."/>
        </authorList>
    </citation>
    <scope>NUCLEOTIDE SEQUENCE [LARGE SCALE GENOMIC DNA]</scope>
    <source>
        <tissue evidence="2">Whole gametophyte</tissue>
    </source>
</reference>
<comment type="caution">
    <text evidence="2">The sequence shown here is derived from an EMBL/GenBank/DDBJ whole genome shotgun (WGS) entry which is preliminary data.</text>
</comment>
<gene>
    <name evidence="2" type="ORF">AXG93_2931s1710</name>
</gene>
<keyword evidence="3" id="KW-1185">Reference proteome</keyword>